<feature type="chain" id="PRO_5040476077" description="Phytocyanin domain-containing protein" evidence="2">
    <location>
        <begin position="18"/>
        <end position="325"/>
    </location>
</feature>
<dbReference type="InterPro" id="IPR008972">
    <property type="entry name" value="Cupredoxin"/>
</dbReference>
<dbReference type="InterPro" id="IPR052953">
    <property type="entry name" value="Ser-rich/MCO-related"/>
</dbReference>
<dbReference type="EMBL" id="MU251451">
    <property type="protein sequence ID" value="KAG9234817.1"/>
    <property type="molecule type" value="Genomic_DNA"/>
</dbReference>
<evidence type="ECO:0000313" key="4">
    <source>
        <dbReference type="Proteomes" id="UP000824998"/>
    </source>
</evidence>
<accession>A0A9P7YJT9</accession>
<dbReference type="OrthoDB" id="1921208at2759"/>
<gene>
    <name evidence="3" type="ORF">BJ875DRAFT_440943</name>
</gene>
<evidence type="ECO:0000256" key="2">
    <source>
        <dbReference type="SAM" id="SignalP"/>
    </source>
</evidence>
<sequence>MRFTTVLALCAAPLAMAGTPQDGLFVRTEMAMKESKPEEGKMGEAAMPAEGSKSMKEGEAGSNVHVAVEGGSSKTEIIIIWVNNGGGEATKTMNTPAGTGAAAAATHSVIVGGTAGLVYTPNEIQAAVGDMVIFTFMNANHTVTQSAFDQPCKKITPGMDSGFMPNPNNTMVPAPQMAMQVTVATPIWFYCRQKSHCGKGMTFSINPTAGKTQAMFQQLAIAQNGTGALAPIQGGQASATAAPPAASAAPAAEAPKAGETPAASPSAEAPKAEAPSMSNGSGQQSGDSCSCSCLCGVASFPNAQVQGLGSYGGMSGAMPMAMLEK</sequence>
<dbReference type="CDD" id="cd00920">
    <property type="entry name" value="Cupredoxin"/>
    <property type="match status" value="1"/>
</dbReference>
<feature type="compositionally biased region" description="Basic and acidic residues" evidence="1">
    <location>
        <begin position="33"/>
        <end position="42"/>
    </location>
</feature>
<protein>
    <recommendedName>
        <fullName evidence="5">Phytocyanin domain-containing protein</fullName>
    </recommendedName>
</protein>
<reference evidence="3" key="1">
    <citation type="journal article" date="2021" name="IMA Fungus">
        <title>Genomic characterization of three marine fungi, including Emericellopsis atlantica sp. nov. with signatures of a generalist lifestyle and marine biomass degradation.</title>
        <authorList>
            <person name="Hagestad O.C."/>
            <person name="Hou L."/>
            <person name="Andersen J.H."/>
            <person name="Hansen E.H."/>
            <person name="Altermark B."/>
            <person name="Li C."/>
            <person name="Kuhnert E."/>
            <person name="Cox R.J."/>
            <person name="Crous P.W."/>
            <person name="Spatafora J.W."/>
            <person name="Lail K."/>
            <person name="Amirebrahimi M."/>
            <person name="Lipzen A."/>
            <person name="Pangilinan J."/>
            <person name="Andreopoulos W."/>
            <person name="Hayes R.D."/>
            <person name="Ng V."/>
            <person name="Grigoriev I.V."/>
            <person name="Jackson S.A."/>
            <person name="Sutton T.D.S."/>
            <person name="Dobson A.D.W."/>
            <person name="Rama T."/>
        </authorList>
    </citation>
    <scope>NUCLEOTIDE SEQUENCE</scope>
    <source>
        <strain evidence="3">TRa018bII</strain>
    </source>
</reference>
<keyword evidence="2" id="KW-0732">Signal</keyword>
<dbReference type="SUPFAM" id="SSF49503">
    <property type="entry name" value="Cupredoxins"/>
    <property type="match status" value="1"/>
</dbReference>
<evidence type="ECO:0000313" key="3">
    <source>
        <dbReference type="EMBL" id="KAG9234817.1"/>
    </source>
</evidence>
<dbReference type="AlphaFoldDB" id="A0A9P7YJT9"/>
<name>A0A9P7YJT9_9HELO</name>
<organism evidence="3 4">
    <name type="scientific">Amylocarpus encephaloides</name>
    <dbReference type="NCBI Taxonomy" id="45428"/>
    <lineage>
        <taxon>Eukaryota</taxon>
        <taxon>Fungi</taxon>
        <taxon>Dikarya</taxon>
        <taxon>Ascomycota</taxon>
        <taxon>Pezizomycotina</taxon>
        <taxon>Leotiomycetes</taxon>
        <taxon>Helotiales</taxon>
        <taxon>Helotiales incertae sedis</taxon>
        <taxon>Amylocarpus</taxon>
    </lineage>
</organism>
<feature type="region of interest" description="Disordered" evidence="1">
    <location>
        <begin position="238"/>
        <end position="281"/>
    </location>
</feature>
<dbReference type="Proteomes" id="UP000824998">
    <property type="component" value="Unassembled WGS sequence"/>
</dbReference>
<dbReference type="PANTHER" id="PTHR34883:SF4">
    <property type="entry name" value="CUPREDOXIN"/>
    <property type="match status" value="1"/>
</dbReference>
<evidence type="ECO:0008006" key="5">
    <source>
        <dbReference type="Google" id="ProtNLM"/>
    </source>
</evidence>
<comment type="caution">
    <text evidence="3">The sequence shown here is derived from an EMBL/GenBank/DDBJ whole genome shotgun (WGS) entry which is preliminary data.</text>
</comment>
<dbReference type="PANTHER" id="PTHR34883">
    <property type="entry name" value="SERINE-RICH PROTEIN, PUTATIVE-RELATED-RELATED"/>
    <property type="match status" value="1"/>
</dbReference>
<proteinExistence type="predicted"/>
<feature type="region of interest" description="Disordered" evidence="1">
    <location>
        <begin position="33"/>
        <end position="58"/>
    </location>
</feature>
<evidence type="ECO:0000256" key="1">
    <source>
        <dbReference type="SAM" id="MobiDB-lite"/>
    </source>
</evidence>
<dbReference type="Gene3D" id="2.60.40.420">
    <property type="entry name" value="Cupredoxins - blue copper proteins"/>
    <property type="match status" value="1"/>
</dbReference>
<feature type="signal peptide" evidence="2">
    <location>
        <begin position="1"/>
        <end position="17"/>
    </location>
</feature>
<keyword evidence="4" id="KW-1185">Reference proteome</keyword>